<organism evidence="2 3">
    <name type="scientific">Drosophila suzukii</name>
    <name type="common">Spotted-wing drosophila fruit fly</name>
    <dbReference type="NCBI Taxonomy" id="28584"/>
    <lineage>
        <taxon>Eukaryota</taxon>
        <taxon>Metazoa</taxon>
        <taxon>Ecdysozoa</taxon>
        <taxon>Arthropoda</taxon>
        <taxon>Hexapoda</taxon>
        <taxon>Insecta</taxon>
        <taxon>Pterygota</taxon>
        <taxon>Neoptera</taxon>
        <taxon>Endopterygota</taxon>
        <taxon>Diptera</taxon>
        <taxon>Brachycera</taxon>
        <taxon>Muscomorpha</taxon>
        <taxon>Ephydroidea</taxon>
        <taxon>Drosophilidae</taxon>
        <taxon>Drosophila</taxon>
        <taxon>Sophophora</taxon>
    </lineage>
</organism>
<dbReference type="RefSeq" id="XP_016924909.2">
    <property type="nucleotide sequence ID" value="XM_017069420.4"/>
</dbReference>
<dbReference type="PANTHER" id="PTHR12301:SF8">
    <property type="entry name" value="STERILE ALPHA MOTIF DOMAIN-CONTAINING PROTEIN 5"/>
    <property type="match status" value="1"/>
</dbReference>
<evidence type="ECO:0000313" key="2">
    <source>
        <dbReference type="Proteomes" id="UP001652628"/>
    </source>
</evidence>
<dbReference type="Proteomes" id="UP001652628">
    <property type="component" value="Chromosome 3"/>
</dbReference>
<reference evidence="3" key="1">
    <citation type="submission" date="2025-08" db="UniProtKB">
        <authorList>
            <consortium name="RefSeq"/>
        </authorList>
    </citation>
    <scope>IDENTIFICATION</scope>
</reference>
<accession>A0AB39YZ89</accession>
<dbReference type="InterPro" id="IPR013761">
    <property type="entry name" value="SAM/pointed_sf"/>
</dbReference>
<dbReference type="PANTHER" id="PTHR12301">
    <property type="entry name" value="SAM-DOMAIN, SH3 AND NUCLEAR LOCALIZATION SIGNALS PROTEIN RELATED"/>
    <property type="match status" value="1"/>
</dbReference>
<dbReference type="Pfam" id="PF00536">
    <property type="entry name" value="SAM_1"/>
    <property type="match status" value="1"/>
</dbReference>
<name>A0AB39YZ89_DROSZ</name>
<evidence type="ECO:0000313" key="3">
    <source>
        <dbReference type="RefSeq" id="XP_016924909.2"/>
    </source>
</evidence>
<dbReference type="PROSITE" id="PS50105">
    <property type="entry name" value="SAM_DOMAIN"/>
    <property type="match status" value="1"/>
</dbReference>
<gene>
    <name evidence="3" type="primary">LOC108005980</name>
</gene>
<dbReference type="InterPro" id="IPR001660">
    <property type="entry name" value="SAM"/>
</dbReference>
<proteinExistence type="predicted"/>
<dbReference type="InterPro" id="IPR051725">
    <property type="entry name" value="SAM-SH3_domain_protein"/>
</dbReference>
<sequence length="166" mass="18647">MCRRAVREWLVLLTMEKYIGKFLGGGYDSIANCKLIVGSDLLMLGVDDATHRKLLLDGVQFLINAPERFICTEPCELHHHLELNVDPSLASSKCLESFDFLKSPNRDDDDPLTGPLDSPKTARRALDHEFDDLDLDLGEDLHLPLDSITLEKLLDEDDPLSVIMSD</sequence>
<protein>
    <recommendedName>
        <fullName evidence="1">SAM domain-containing protein</fullName>
    </recommendedName>
</protein>
<feature type="domain" description="SAM" evidence="1">
    <location>
        <begin position="1"/>
        <end position="65"/>
    </location>
</feature>
<dbReference type="GeneID" id="108005980"/>
<dbReference type="AlphaFoldDB" id="A0AB39YZ89"/>
<keyword evidence="2" id="KW-1185">Reference proteome</keyword>
<dbReference type="Gene3D" id="1.10.150.50">
    <property type="entry name" value="Transcription Factor, Ets-1"/>
    <property type="match status" value="1"/>
</dbReference>
<dbReference type="SUPFAM" id="SSF47769">
    <property type="entry name" value="SAM/Pointed domain"/>
    <property type="match status" value="1"/>
</dbReference>
<evidence type="ECO:0000259" key="1">
    <source>
        <dbReference type="PROSITE" id="PS50105"/>
    </source>
</evidence>